<evidence type="ECO:0000313" key="3">
    <source>
        <dbReference type="Proteomes" id="UP000284375"/>
    </source>
</evidence>
<evidence type="ECO:0000256" key="1">
    <source>
        <dbReference type="SAM" id="MobiDB-lite"/>
    </source>
</evidence>
<protein>
    <recommendedName>
        <fullName evidence="4">Diaminohydroxyphosphoribosylamino-pyrimidine deaminase</fullName>
    </recommendedName>
</protein>
<organism evidence="2 3">
    <name type="scientific">Cytospora chrysosperma</name>
    <name type="common">Cytospora canker fungus</name>
    <name type="synonym">Sphaeria chrysosperma</name>
    <dbReference type="NCBI Taxonomy" id="252740"/>
    <lineage>
        <taxon>Eukaryota</taxon>
        <taxon>Fungi</taxon>
        <taxon>Dikarya</taxon>
        <taxon>Ascomycota</taxon>
        <taxon>Pezizomycotina</taxon>
        <taxon>Sordariomycetes</taxon>
        <taxon>Sordariomycetidae</taxon>
        <taxon>Diaporthales</taxon>
        <taxon>Cytosporaceae</taxon>
        <taxon>Cytospora</taxon>
    </lineage>
</organism>
<reference evidence="2 3" key="1">
    <citation type="submission" date="2015-09" db="EMBL/GenBank/DDBJ databases">
        <title>Host preference determinants of Valsa canker pathogens revealed by comparative genomics.</title>
        <authorList>
            <person name="Yin Z."/>
            <person name="Huang L."/>
        </authorList>
    </citation>
    <scope>NUCLEOTIDE SEQUENCE [LARGE SCALE GENOMIC DNA]</scope>
    <source>
        <strain evidence="2 3">YSFL</strain>
    </source>
</reference>
<sequence>MKKASKWQAFLLFSQSIPSHALGFIDPKSTTLELTINGQDLTITQSPGVLSSNRAGGTTGAVVWKVTPPFAAWLASPATNLFFRTGALSPASAVLELGCGVSALVGLAVGPLVSRYVLSDQPYVARFVEENLRQNLPRHRPRPSGAPAGNRRKGRGHHGNTASGGPAATAPGTGNVYFRPLDWELDTPDSSLAAGGDAAGSSFDLVIACDCIYNEALVPSFAQTCADVCRLRSTQPSGGGAAAAAGEQQQQQRPCVCVVAQQLRDPDVFGAWLREFCARGFRVWRVPDGELPEALRSSSGFVVHVGILRG</sequence>
<evidence type="ECO:0008006" key="4">
    <source>
        <dbReference type="Google" id="ProtNLM"/>
    </source>
</evidence>
<dbReference type="GO" id="GO:0032991">
    <property type="term" value="C:protein-containing complex"/>
    <property type="evidence" value="ECO:0007669"/>
    <property type="project" value="TreeGrafter"/>
</dbReference>
<proteinExistence type="predicted"/>
<dbReference type="SUPFAM" id="SSF53335">
    <property type="entry name" value="S-adenosyl-L-methionine-dependent methyltransferases"/>
    <property type="match status" value="1"/>
</dbReference>
<dbReference type="Gene3D" id="3.40.50.150">
    <property type="entry name" value="Vaccinia Virus protein VP39"/>
    <property type="match status" value="1"/>
</dbReference>
<dbReference type="AlphaFoldDB" id="A0A423WFP7"/>
<comment type="caution">
    <text evidence="2">The sequence shown here is derived from an EMBL/GenBank/DDBJ whole genome shotgun (WGS) entry which is preliminary data.</text>
</comment>
<dbReference type="EMBL" id="LJZO01000005">
    <property type="protein sequence ID" value="ROW02210.1"/>
    <property type="molecule type" value="Genomic_DNA"/>
</dbReference>
<dbReference type="Pfam" id="PF10294">
    <property type="entry name" value="Methyltransf_16"/>
    <property type="match status" value="1"/>
</dbReference>
<name>A0A423WFP7_CYTCH</name>
<dbReference type="GO" id="GO:0008757">
    <property type="term" value="F:S-adenosylmethionine-dependent methyltransferase activity"/>
    <property type="evidence" value="ECO:0007669"/>
    <property type="project" value="UniProtKB-ARBA"/>
</dbReference>
<dbReference type="STRING" id="252740.A0A423WFP7"/>
<feature type="compositionally biased region" description="Low complexity" evidence="1">
    <location>
        <begin position="159"/>
        <end position="173"/>
    </location>
</feature>
<dbReference type="OrthoDB" id="2529286at2759"/>
<accession>A0A423WFP7</accession>
<dbReference type="PANTHER" id="PTHR14614:SF109">
    <property type="entry name" value="RIBOSOMAL LYSINE N-METHYLTRANSFERASE 5"/>
    <property type="match status" value="1"/>
</dbReference>
<dbReference type="Proteomes" id="UP000284375">
    <property type="component" value="Unassembled WGS sequence"/>
</dbReference>
<dbReference type="InterPro" id="IPR029063">
    <property type="entry name" value="SAM-dependent_MTases_sf"/>
</dbReference>
<evidence type="ECO:0000313" key="2">
    <source>
        <dbReference type="EMBL" id="ROW02210.1"/>
    </source>
</evidence>
<feature type="region of interest" description="Disordered" evidence="1">
    <location>
        <begin position="134"/>
        <end position="173"/>
    </location>
</feature>
<dbReference type="PANTHER" id="PTHR14614">
    <property type="entry name" value="HEPATOCELLULAR CARCINOMA-ASSOCIATED ANTIGEN"/>
    <property type="match status" value="1"/>
</dbReference>
<keyword evidence="3" id="KW-1185">Reference proteome</keyword>
<dbReference type="InterPro" id="IPR019410">
    <property type="entry name" value="Methyltransf_16"/>
</dbReference>
<gene>
    <name evidence="2" type="ORF">VSDG_02586</name>
</gene>
<dbReference type="GO" id="GO:0005829">
    <property type="term" value="C:cytosol"/>
    <property type="evidence" value="ECO:0007669"/>
    <property type="project" value="TreeGrafter"/>
</dbReference>